<protein>
    <recommendedName>
        <fullName evidence="11">Biopolymer transporter ExbD</fullName>
    </recommendedName>
</protein>
<evidence type="ECO:0000256" key="3">
    <source>
        <dbReference type="ARBA" id="ARBA00022475"/>
    </source>
</evidence>
<evidence type="ECO:0000256" key="8">
    <source>
        <dbReference type="SAM" id="Phobius"/>
    </source>
</evidence>
<keyword evidence="7" id="KW-0653">Protein transport</keyword>
<dbReference type="InterPro" id="IPR003400">
    <property type="entry name" value="ExbD"/>
</dbReference>
<sequence length="182" mass="20739">MSETRNQFGRKSITQKSKKLPVRLDLSAMVSIAFLLMVFFMLTSYMSRPQIMDLGMPEGRGCVDYIGCFDLSDLRTMTILIGENDKIISYHGNFESPIESPKLLTYNKESLRKELVEKSKLILSQTADPKKGLIVKIKPSKKATYKNLVDVLDEMAIVKIPVYTVLDITPEENQLLRSFETH</sequence>
<evidence type="ECO:0000256" key="7">
    <source>
        <dbReference type="RuleBase" id="RU003879"/>
    </source>
</evidence>
<keyword evidence="6 8" id="KW-0472">Membrane</keyword>
<keyword evidence="7" id="KW-0813">Transport</keyword>
<comment type="similarity">
    <text evidence="2 7">Belongs to the ExbD/TolR family.</text>
</comment>
<organism evidence="9 10">
    <name type="scientific">Flavobacterium columnare</name>
    <dbReference type="NCBI Taxonomy" id="996"/>
    <lineage>
        <taxon>Bacteria</taxon>
        <taxon>Pseudomonadati</taxon>
        <taxon>Bacteroidota</taxon>
        <taxon>Flavobacteriia</taxon>
        <taxon>Flavobacteriales</taxon>
        <taxon>Flavobacteriaceae</taxon>
        <taxon>Flavobacterium</taxon>
    </lineage>
</organism>
<dbReference type="AlphaFoldDB" id="A0A2D0AHU0"/>
<dbReference type="EMBL" id="MTCY01000015">
    <property type="protein sequence ID" value="OWP77676.1"/>
    <property type="molecule type" value="Genomic_DNA"/>
</dbReference>
<gene>
    <name evidence="9" type="ORF">BWK62_06915</name>
</gene>
<dbReference type="OrthoDB" id="952702at2"/>
<name>A0A2D0AHU0_9FLAO</name>
<dbReference type="GO" id="GO:0005886">
    <property type="term" value="C:plasma membrane"/>
    <property type="evidence" value="ECO:0007669"/>
    <property type="project" value="UniProtKB-SubCell"/>
</dbReference>
<dbReference type="GO" id="GO:0015031">
    <property type="term" value="P:protein transport"/>
    <property type="evidence" value="ECO:0007669"/>
    <property type="project" value="UniProtKB-KW"/>
</dbReference>
<evidence type="ECO:0008006" key="11">
    <source>
        <dbReference type="Google" id="ProtNLM"/>
    </source>
</evidence>
<feature type="transmembrane region" description="Helical" evidence="8">
    <location>
        <begin position="20"/>
        <end position="42"/>
    </location>
</feature>
<dbReference type="Pfam" id="PF02472">
    <property type="entry name" value="ExbD"/>
    <property type="match status" value="1"/>
</dbReference>
<evidence type="ECO:0000256" key="1">
    <source>
        <dbReference type="ARBA" id="ARBA00004162"/>
    </source>
</evidence>
<evidence type="ECO:0000256" key="5">
    <source>
        <dbReference type="ARBA" id="ARBA00022989"/>
    </source>
</evidence>
<evidence type="ECO:0000313" key="9">
    <source>
        <dbReference type="EMBL" id="OWP77676.1"/>
    </source>
</evidence>
<proteinExistence type="inferred from homology"/>
<evidence type="ECO:0000256" key="2">
    <source>
        <dbReference type="ARBA" id="ARBA00005811"/>
    </source>
</evidence>
<dbReference type="PANTHER" id="PTHR30558">
    <property type="entry name" value="EXBD MEMBRANE COMPONENT OF PMF-DRIVEN MACROMOLECULE IMPORT SYSTEM"/>
    <property type="match status" value="1"/>
</dbReference>
<evidence type="ECO:0000256" key="4">
    <source>
        <dbReference type="ARBA" id="ARBA00022692"/>
    </source>
</evidence>
<accession>A0A2D0AHU0</accession>
<keyword evidence="5 8" id="KW-1133">Transmembrane helix</keyword>
<reference evidence="9 10" key="1">
    <citation type="journal article" date="2017" name="Infect. Genet. Evol.">
        <title>Comparative genome analysis of fish pathogen Flavobacterium columnare reveals extensive sequence diversity within the species.</title>
        <authorList>
            <person name="Kayansamruaj P."/>
            <person name="Dong H.T."/>
            <person name="Hirono I."/>
            <person name="Kondo H."/>
            <person name="Senapin S."/>
            <person name="Rodkhum C."/>
        </authorList>
    </citation>
    <scope>NUCLEOTIDE SEQUENCE [LARGE SCALE GENOMIC DNA]</scope>
    <source>
        <strain evidence="9 10">1214</strain>
    </source>
</reference>
<dbReference type="Proteomes" id="UP000198034">
    <property type="component" value="Unassembled WGS sequence"/>
</dbReference>
<keyword evidence="3" id="KW-1003">Cell membrane</keyword>
<keyword evidence="4 7" id="KW-0812">Transmembrane</keyword>
<dbReference type="PANTHER" id="PTHR30558:SF3">
    <property type="entry name" value="BIOPOLYMER TRANSPORT PROTEIN EXBD-RELATED"/>
    <property type="match status" value="1"/>
</dbReference>
<evidence type="ECO:0000313" key="10">
    <source>
        <dbReference type="Proteomes" id="UP000198034"/>
    </source>
</evidence>
<evidence type="ECO:0000256" key="6">
    <source>
        <dbReference type="ARBA" id="ARBA00023136"/>
    </source>
</evidence>
<comment type="subcellular location">
    <subcellularLocation>
        <location evidence="1">Cell membrane</location>
        <topology evidence="1">Single-pass membrane protein</topology>
    </subcellularLocation>
    <subcellularLocation>
        <location evidence="7">Cell membrane</location>
        <topology evidence="7">Single-pass type II membrane protein</topology>
    </subcellularLocation>
</comment>
<comment type="caution">
    <text evidence="9">The sequence shown here is derived from an EMBL/GenBank/DDBJ whole genome shotgun (WGS) entry which is preliminary data.</text>
</comment>
<dbReference type="GO" id="GO:0022857">
    <property type="term" value="F:transmembrane transporter activity"/>
    <property type="evidence" value="ECO:0007669"/>
    <property type="project" value="InterPro"/>
</dbReference>